<comment type="similarity">
    <text evidence="3">Belongs to the RENT3 family.</text>
</comment>
<evidence type="ECO:0000256" key="6">
    <source>
        <dbReference type="ARBA" id="ARBA00023161"/>
    </source>
</evidence>
<sequence length="436" mass="52945">MLLFILFSSCVKVIIRRLPPTLTKEQLEEHLQPLPEHDYFEFFANDSSLYPHMFSRAYINFKNQEDIVLFRDRFDGYVFVDHKGQEYPAIVEFAPFQKSAKKKNKKKDAKTGTIEDDPEYKKFLESYCAEEEKLTSTPETLLEEIEARNKELIAKKTTPLLNFLKNKQRMREEKREERRRREIERKRQREEERRKWKEEERRKRKDTDKIKKIERGPEKERDRSKDEPKIKLLKKPERGDEKELEKREKSKRLDKEILNEEKPSGQSSTAVKRSDGETKEEKAKKSEDEGGKDHRERDKDYERDKERERQQRDKEKLRRQEEDRRRQKERFEKEKTFRRKEEEMKKERDLLRDKGKRNDGTDLIGNSDRMTREERKEDVSKRDRIRNKDRPAMQLYQPGARSRNRLGPYEDSSLKSAEPAPDKKQENENNSRKEEE</sequence>
<dbReference type="OMA" id="EYHAMVE"/>
<dbReference type="InterPro" id="IPR005120">
    <property type="entry name" value="UPF3_dom"/>
</dbReference>
<comment type="subcellular location">
    <subcellularLocation>
        <location evidence="2">Cytoplasm</location>
    </subcellularLocation>
    <subcellularLocation>
        <location evidence="1">Nucleus</location>
    </subcellularLocation>
</comment>
<dbReference type="GO" id="GO:0045727">
    <property type="term" value="P:positive regulation of translation"/>
    <property type="evidence" value="ECO:0000318"/>
    <property type="project" value="GO_Central"/>
</dbReference>
<protein>
    <submittedName>
        <fullName evidence="11">UPF3B regulator of nonsense mediated mRNA decay</fullName>
    </submittedName>
</protein>
<dbReference type="GO" id="GO:0034451">
    <property type="term" value="C:centriolar satellite"/>
    <property type="evidence" value="ECO:0007669"/>
    <property type="project" value="Ensembl"/>
</dbReference>
<dbReference type="PANTHER" id="PTHR13112:SF1">
    <property type="entry name" value="REGULATOR OF NONSENSE TRANSCRIPTS 3B"/>
    <property type="match status" value="1"/>
</dbReference>
<dbReference type="Gene3D" id="3.30.70.330">
    <property type="match status" value="1"/>
</dbReference>
<dbReference type="InterPro" id="IPR012677">
    <property type="entry name" value="Nucleotide-bd_a/b_plait_sf"/>
</dbReference>
<keyword evidence="12" id="KW-1185">Reference proteome</keyword>
<dbReference type="HOGENOM" id="CLU_041202_1_0_1"/>
<dbReference type="Proteomes" id="UP000002280">
    <property type="component" value="Chromosome X"/>
</dbReference>
<dbReference type="InterPro" id="IPR035979">
    <property type="entry name" value="RBD_domain_sf"/>
</dbReference>
<dbReference type="GO" id="GO:0035145">
    <property type="term" value="C:exon-exon junction complex"/>
    <property type="evidence" value="ECO:0007669"/>
    <property type="project" value="Ensembl"/>
</dbReference>
<dbReference type="InParanoid" id="F6VLL7"/>
<dbReference type="Ensembl" id="ENSMODT00000039786.3">
    <property type="protein sequence ID" value="ENSMODP00000038186.3"/>
    <property type="gene ID" value="ENSMODG00000010232.4"/>
</dbReference>
<keyword evidence="7" id="KW-0539">Nucleus</keyword>
<dbReference type="GeneTree" id="ENSGT00390000017146"/>
<dbReference type="GO" id="GO:0000184">
    <property type="term" value="P:nuclear-transcribed mRNA catabolic process, nonsense-mediated decay"/>
    <property type="evidence" value="ECO:0000318"/>
    <property type="project" value="GO_Central"/>
</dbReference>
<dbReference type="CDD" id="cd12728">
    <property type="entry name" value="RRM_like_Smg4_UPF3B"/>
    <property type="match status" value="1"/>
</dbReference>
<dbReference type="FunFam" id="3.30.70.330:FF:000067">
    <property type="entry name" value="regulator of nonsense transcripts 3A isoform X2"/>
    <property type="match status" value="1"/>
</dbReference>
<dbReference type="AlphaFoldDB" id="F6VLL7"/>
<reference evidence="11" key="3">
    <citation type="submission" date="2025-09" db="UniProtKB">
        <authorList>
            <consortium name="Ensembl"/>
        </authorList>
    </citation>
    <scope>IDENTIFICATION</scope>
</reference>
<feature type="signal peptide" evidence="9">
    <location>
        <begin position="1"/>
        <end position="16"/>
    </location>
</feature>
<keyword evidence="9" id="KW-0732">Signal</keyword>
<feature type="compositionally biased region" description="Basic and acidic residues" evidence="8">
    <location>
        <begin position="272"/>
        <end position="360"/>
    </location>
</feature>
<dbReference type="InterPro" id="IPR039722">
    <property type="entry name" value="Upf3"/>
</dbReference>
<dbReference type="GO" id="GO:0005737">
    <property type="term" value="C:cytoplasm"/>
    <property type="evidence" value="ECO:0000318"/>
    <property type="project" value="GO_Central"/>
</dbReference>
<keyword evidence="5" id="KW-0694">RNA-binding</keyword>
<dbReference type="GO" id="GO:0005730">
    <property type="term" value="C:nucleolus"/>
    <property type="evidence" value="ECO:0000318"/>
    <property type="project" value="GO_Central"/>
</dbReference>
<feature type="compositionally biased region" description="Basic and acidic residues" evidence="8">
    <location>
        <begin position="169"/>
        <end position="263"/>
    </location>
</feature>
<dbReference type="GO" id="GO:0005654">
    <property type="term" value="C:nucleoplasm"/>
    <property type="evidence" value="ECO:0007669"/>
    <property type="project" value="Ensembl"/>
</dbReference>
<feature type="domain" description="UPF3" evidence="10">
    <location>
        <begin position="11"/>
        <end position="168"/>
    </location>
</feature>
<evidence type="ECO:0000256" key="3">
    <source>
        <dbReference type="ARBA" id="ARBA00005991"/>
    </source>
</evidence>
<evidence type="ECO:0000313" key="11">
    <source>
        <dbReference type="Ensembl" id="ENSMODP00000038186.3"/>
    </source>
</evidence>
<evidence type="ECO:0000256" key="5">
    <source>
        <dbReference type="ARBA" id="ARBA00022884"/>
    </source>
</evidence>
<dbReference type="InterPro" id="IPR034979">
    <property type="entry name" value="UPF3B_RRM-like"/>
</dbReference>
<name>F6VLL7_MONDO</name>
<dbReference type="PANTHER" id="PTHR13112">
    <property type="entry name" value="UPF3 REGULATOR OF NONSENSE TRANSCRIPTS-LIKE PROTEIN"/>
    <property type="match status" value="1"/>
</dbReference>
<evidence type="ECO:0000259" key="10">
    <source>
        <dbReference type="Pfam" id="PF03467"/>
    </source>
</evidence>
<feature type="compositionally biased region" description="Basic and acidic residues" evidence="8">
    <location>
        <begin position="420"/>
        <end position="436"/>
    </location>
</feature>
<dbReference type="FunCoup" id="F6VLL7">
    <property type="interactions" value="2795"/>
</dbReference>
<dbReference type="GO" id="GO:0003729">
    <property type="term" value="F:mRNA binding"/>
    <property type="evidence" value="ECO:0000318"/>
    <property type="project" value="GO_Central"/>
</dbReference>
<keyword evidence="4" id="KW-0963">Cytoplasm</keyword>
<reference evidence="11 12" key="1">
    <citation type="journal article" date="2007" name="Nature">
        <title>Genome of the marsupial Monodelphis domestica reveals innovation in non-coding sequences.</title>
        <authorList>
            <person name="Mikkelsen T.S."/>
            <person name="Wakefield M.J."/>
            <person name="Aken B."/>
            <person name="Amemiya C.T."/>
            <person name="Chang J.L."/>
            <person name="Duke S."/>
            <person name="Garber M."/>
            <person name="Gentles A.J."/>
            <person name="Goodstadt L."/>
            <person name="Heger A."/>
            <person name="Jurka J."/>
            <person name="Kamal M."/>
            <person name="Mauceli E."/>
            <person name="Searle S.M."/>
            <person name="Sharpe T."/>
            <person name="Baker M.L."/>
            <person name="Batzer M.A."/>
            <person name="Benos P.V."/>
            <person name="Belov K."/>
            <person name="Clamp M."/>
            <person name="Cook A."/>
            <person name="Cuff J."/>
            <person name="Das R."/>
            <person name="Davidow L."/>
            <person name="Deakin J.E."/>
            <person name="Fazzari M.J."/>
            <person name="Glass J.L."/>
            <person name="Grabherr M."/>
            <person name="Greally J.M."/>
            <person name="Gu W."/>
            <person name="Hore T.A."/>
            <person name="Huttley G.A."/>
            <person name="Kleber M."/>
            <person name="Jirtle R.L."/>
            <person name="Koina E."/>
            <person name="Lee J.T."/>
            <person name="Mahony S."/>
            <person name="Marra M.A."/>
            <person name="Miller R.D."/>
            <person name="Nicholls R.D."/>
            <person name="Oda M."/>
            <person name="Papenfuss A.T."/>
            <person name="Parra Z.E."/>
            <person name="Pollock D.D."/>
            <person name="Ray D.A."/>
            <person name="Schein J.E."/>
            <person name="Speed T.P."/>
            <person name="Thompson K."/>
            <person name="VandeBerg J.L."/>
            <person name="Wade C.M."/>
            <person name="Walker J.A."/>
            <person name="Waters P.D."/>
            <person name="Webber C."/>
            <person name="Weidman J.R."/>
            <person name="Xie X."/>
            <person name="Zody M.C."/>
            <person name="Baldwin J."/>
            <person name="Abdouelleil A."/>
            <person name="Abdulkadir J."/>
            <person name="Abebe A."/>
            <person name="Abera B."/>
            <person name="Abreu J."/>
            <person name="Acer S.C."/>
            <person name="Aftuck L."/>
            <person name="Alexander A."/>
            <person name="An P."/>
            <person name="Anderson E."/>
            <person name="Anderson S."/>
            <person name="Arachi H."/>
            <person name="Azer M."/>
            <person name="Bachantsang P."/>
            <person name="Barry A."/>
            <person name="Bayul T."/>
            <person name="Berlin A."/>
            <person name="Bessette D."/>
            <person name="Bloom T."/>
            <person name="Bloom T."/>
            <person name="Boguslavskiy L."/>
            <person name="Bonnet C."/>
            <person name="Boukhgalter B."/>
            <person name="Bourzgui I."/>
            <person name="Brown A."/>
            <person name="Cahill P."/>
            <person name="Channer S."/>
            <person name="Cheshatsang Y."/>
            <person name="Chuda L."/>
            <person name="Citroen M."/>
            <person name="Collymore A."/>
            <person name="Cooke P."/>
            <person name="Costello M."/>
            <person name="D'Aco K."/>
            <person name="Daza R."/>
            <person name="De Haan G."/>
            <person name="DeGray S."/>
            <person name="DeMaso C."/>
            <person name="Dhargay N."/>
            <person name="Dooley K."/>
            <person name="Dooley E."/>
            <person name="Doricent M."/>
            <person name="Dorje P."/>
            <person name="Dorjee K."/>
            <person name="Dupes A."/>
            <person name="Elong R."/>
            <person name="Falk J."/>
            <person name="Farina A."/>
            <person name="Faro S."/>
            <person name="Ferguson D."/>
            <person name="Fisher S."/>
            <person name="Foley C.D."/>
            <person name="Franke A."/>
            <person name="Friedrich D."/>
            <person name="Gadbois L."/>
            <person name="Gearin G."/>
            <person name="Gearin C.R."/>
            <person name="Giannoukos G."/>
            <person name="Goode T."/>
            <person name="Graham J."/>
            <person name="Grandbois E."/>
            <person name="Grewal S."/>
            <person name="Gyaltsen K."/>
            <person name="Hafez N."/>
            <person name="Hagos B."/>
            <person name="Hall J."/>
            <person name="Henson C."/>
            <person name="Hollinger A."/>
            <person name="Honan T."/>
            <person name="Huard M.D."/>
            <person name="Hughes L."/>
            <person name="Hurhula B."/>
            <person name="Husby M.E."/>
            <person name="Kamat A."/>
            <person name="Kanga B."/>
            <person name="Kashin S."/>
            <person name="Khazanovich D."/>
            <person name="Kisner P."/>
            <person name="Lance K."/>
            <person name="Lara M."/>
            <person name="Lee W."/>
            <person name="Lennon N."/>
            <person name="Letendre F."/>
            <person name="LeVine R."/>
            <person name="Lipovsky A."/>
            <person name="Liu X."/>
            <person name="Liu J."/>
            <person name="Liu S."/>
            <person name="Lokyitsang T."/>
            <person name="Lokyitsang Y."/>
            <person name="Lubonja R."/>
            <person name="Lui A."/>
            <person name="MacDonald P."/>
            <person name="Magnisalis V."/>
            <person name="Maru K."/>
            <person name="Matthews C."/>
            <person name="McCusker W."/>
            <person name="McDonough S."/>
            <person name="Mehta T."/>
            <person name="Meldrim J."/>
            <person name="Meneus L."/>
            <person name="Mihai O."/>
            <person name="Mihalev A."/>
            <person name="Mihova T."/>
            <person name="Mittelman R."/>
            <person name="Mlenga V."/>
            <person name="Montmayeur A."/>
            <person name="Mulrain L."/>
            <person name="Navidi A."/>
            <person name="Naylor J."/>
            <person name="Negash T."/>
            <person name="Nguyen T."/>
            <person name="Nguyen N."/>
            <person name="Nicol R."/>
            <person name="Norbu C."/>
            <person name="Norbu N."/>
            <person name="Novod N."/>
            <person name="O'Neill B."/>
            <person name="Osman S."/>
            <person name="Markiewicz E."/>
            <person name="Oyono O.L."/>
            <person name="Patti C."/>
            <person name="Phunkhang P."/>
            <person name="Pierre F."/>
            <person name="Priest M."/>
            <person name="Raghuraman S."/>
            <person name="Rege F."/>
            <person name="Reyes R."/>
            <person name="Rise C."/>
            <person name="Rogov P."/>
            <person name="Ross K."/>
            <person name="Ryan E."/>
            <person name="Settipalli S."/>
            <person name="Shea T."/>
            <person name="Sherpa N."/>
            <person name="Shi L."/>
            <person name="Shih D."/>
            <person name="Sparrow T."/>
            <person name="Spaulding J."/>
            <person name="Stalker J."/>
            <person name="Stange-Thomann N."/>
            <person name="Stavropoulos S."/>
            <person name="Stone C."/>
            <person name="Strader C."/>
            <person name="Tesfaye S."/>
            <person name="Thomson T."/>
            <person name="Thoulutsang Y."/>
            <person name="Thoulutsang D."/>
            <person name="Topham K."/>
            <person name="Topping I."/>
            <person name="Tsamla T."/>
            <person name="Vassiliev H."/>
            <person name="Vo A."/>
            <person name="Wangchuk T."/>
            <person name="Wangdi T."/>
            <person name="Weiand M."/>
            <person name="Wilkinson J."/>
            <person name="Wilson A."/>
            <person name="Yadav S."/>
            <person name="Young G."/>
            <person name="Yu Q."/>
            <person name="Zembek L."/>
            <person name="Zhong D."/>
            <person name="Zimmer A."/>
            <person name="Zwirko Z."/>
            <person name="Jaffe D.B."/>
            <person name="Alvarez P."/>
            <person name="Brockman W."/>
            <person name="Butler J."/>
            <person name="Chin C."/>
            <person name="Gnerre S."/>
            <person name="MacCallum I."/>
            <person name="Graves J.A."/>
            <person name="Ponting C.P."/>
            <person name="Breen M."/>
            <person name="Samollow P.B."/>
            <person name="Lander E.S."/>
            <person name="Lindblad-Toh K."/>
        </authorList>
    </citation>
    <scope>NUCLEOTIDE SEQUENCE [LARGE SCALE GENOMIC DNA]</scope>
</reference>
<dbReference type="Pfam" id="PF03467">
    <property type="entry name" value="Smg4_UPF3"/>
    <property type="match status" value="1"/>
</dbReference>
<feature type="chain" id="PRO_5023843172" evidence="9">
    <location>
        <begin position="17"/>
        <end position="436"/>
    </location>
</feature>
<evidence type="ECO:0000256" key="9">
    <source>
        <dbReference type="SAM" id="SignalP"/>
    </source>
</evidence>
<reference evidence="11" key="2">
    <citation type="submission" date="2025-08" db="UniProtKB">
        <authorList>
            <consortium name="Ensembl"/>
        </authorList>
    </citation>
    <scope>IDENTIFICATION</scope>
</reference>
<evidence type="ECO:0000313" key="12">
    <source>
        <dbReference type="Proteomes" id="UP000002280"/>
    </source>
</evidence>
<evidence type="ECO:0000256" key="7">
    <source>
        <dbReference type="ARBA" id="ARBA00023242"/>
    </source>
</evidence>
<dbReference type="GO" id="GO:0005829">
    <property type="term" value="C:cytosol"/>
    <property type="evidence" value="ECO:0007669"/>
    <property type="project" value="Ensembl"/>
</dbReference>
<dbReference type="STRING" id="13616.ENSMODP00000038186"/>
<evidence type="ECO:0000256" key="4">
    <source>
        <dbReference type="ARBA" id="ARBA00022490"/>
    </source>
</evidence>
<feature type="compositionally biased region" description="Basic and acidic residues" evidence="8">
    <location>
        <begin position="369"/>
        <end position="391"/>
    </location>
</feature>
<organism evidence="11 12">
    <name type="scientific">Monodelphis domestica</name>
    <name type="common">Gray short-tailed opossum</name>
    <dbReference type="NCBI Taxonomy" id="13616"/>
    <lineage>
        <taxon>Eukaryota</taxon>
        <taxon>Metazoa</taxon>
        <taxon>Chordata</taxon>
        <taxon>Craniata</taxon>
        <taxon>Vertebrata</taxon>
        <taxon>Euteleostomi</taxon>
        <taxon>Mammalia</taxon>
        <taxon>Metatheria</taxon>
        <taxon>Didelphimorphia</taxon>
        <taxon>Didelphidae</taxon>
        <taxon>Monodelphis</taxon>
    </lineage>
</organism>
<evidence type="ECO:0000256" key="2">
    <source>
        <dbReference type="ARBA" id="ARBA00004496"/>
    </source>
</evidence>
<gene>
    <name evidence="11" type="primary">UPF3B</name>
</gene>
<feature type="region of interest" description="Disordered" evidence="8">
    <location>
        <begin position="164"/>
        <end position="436"/>
    </location>
</feature>
<accession>F6VLL7</accession>
<proteinExistence type="inferred from homology"/>
<evidence type="ECO:0000256" key="1">
    <source>
        <dbReference type="ARBA" id="ARBA00004123"/>
    </source>
</evidence>
<evidence type="ECO:0000256" key="8">
    <source>
        <dbReference type="SAM" id="MobiDB-lite"/>
    </source>
</evidence>
<dbReference type="SUPFAM" id="SSF54928">
    <property type="entry name" value="RNA-binding domain, RBD"/>
    <property type="match status" value="1"/>
</dbReference>
<dbReference type="Bgee" id="ENSMODG00000010232">
    <property type="expression patterns" value="Expressed in lung and 20 other cell types or tissues"/>
</dbReference>
<dbReference type="eggNOG" id="KOG1295">
    <property type="taxonomic scope" value="Eukaryota"/>
</dbReference>
<keyword evidence="6" id="KW-0866">Nonsense-mediated mRNA decay</keyword>